<dbReference type="AlphaFoldDB" id="J7R3T5"/>
<evidence type="ECO:0000313" key="3">
    <source>
        <dbReference type="Proteomes" id="UP000006310"/>
    </source>
</evidence>
<evidence type="ECO:0000256" key="1">
    <source>
        <dbReference type="SAM" id="MobiDB-lite"/>
    </source>
</evidence>
<keyword evidence="3" id="KW-1185">Reference proteome</keyword>
<dbReference type="PANTHER" id="PTHR34693">
    <property type="entry name" value="PROTEIN PAR32"/>
    <property type="match status" value="1"/>
</dbReference>
<organism evidence="2 3">
    <name type="scientific">Huiozyma naganishii (strain ATCC MYA-139 / BCRC 22969 / CBS 8797 / KCTC 17520 / NBRC 10181 / NCYC 3082 / Yp74L-3)</name>
    <name type="common">Yeast</name>
    <name type="synonym">Kazachstania naganishii</name>
    <dbReference type="NCBI Taxonomy" id="1071383"/>
    <lineage>
        <taxon>Eukaryota</taxon>
        <taxon>Fungi</taxon>
        <taxon>Dikarya</taxon>
        <taxon>Ascomycota</taxon>
        <taxon>Saccharomycotina</taxon>
        <taxon>Saccharomycetes</taxon>
        <taxon>Saccharomycetales</taxon>
        <taxon>Saccharomycetaceae</taxon>
        <taxon>Huiozyma</taxon>
    </lineage>
</organism>
<feature type="region of interest" description="Disordered" evidence="1">
    <location>
        <begin position="29"/>
        <end position="83"/>
    </location>
</feature>
<dbReference type="OrthoDB" id="3063476at2759"/>
<accession>J7R3T5</accession>
<dbReference type="InterPro" id="IPR053203">
    <property type="entry name" value="Cisplatin_resist-associated"/>
</dbReference>
<proteinExistence type="predicted"/>
<gene>
    <name evidence="2" type="primary">KNAG0C03710</name>
    <name evidence="2" type="ordered locus">KNAG_0C03710</name>
</gene>
<feature type="region of interest" description="Disordered" evidence="1">
    <location>
        <begin position="1"/>
        <end position="20"/>
    </location>
</feature>
<dbReference type="RefSeq" id="XP_022463721.1">
    <property type="nucleotide sequence ID" value="XM_022607090.1"/>
</dbReference>
<protein>
    <submittedName>
        <fullName evidence="2">Uncharacterized protein</fullName>
    </submittedName>
</protein>
<feature type="compositionally biased region" description="Basic residues" evidence="1">
    <location>
        <begin position="190"/>
        <end position="202"/>
    </location>
</feature>
<reference evidence="3" key="2">
    <citation type="submission" date="2012-08" db="EMBL/GenBank/DDBJ databases">
        <title>Genome sequence of Kazachstania naganishii.</title>
        <authorList>
            <person name="Gordon J.L."/>
            <person name="Armisen D."/>
            <person name="Proux-Wera E."/>
            <person name="OhEigeartaigh S.S."/>
            <person name="Byrne K.P."/>
            <person name="Wolfe K.H."/>
        </authorList>
    </citation>
    <scope>NUCLEOTIDE SEQUENCE [LARGE SCALE GENOMIC DNA]</scope>
    <source>
        <strain evidence="3">ATCC MYA-139 / BCRC 22969 / CBS 8797 / CCRC 22969 / KCTC 17520 / NBRC 10181 / NCYC 3082</strain>
    </source>
</reference>
<dbReference type="eggNOG" id="ENOG502S3S2">
    <property type="taxonomic scope" value="Eukaryota"/>
</dbReference>
<name>J7R3T5_HUIN7</name>
<feature type="compositionally biased region" description="Low complexity" evidence="1">
    <location>
        <begin position="231"/>
        <end position="242"/>
    </location>
</feature>
<feature type="region of interest" description="Disordered" evidence="1">
    <location>
        <begin position="132"/>
        <end position="155"/>
    </location>
</feature>
<dbReference type="EMBL" id="HE978316">
    <property type="protein sequence ID" value="CCK69475.1"/>
    <property type="molecule type" value="Genomic_DNA"/>
</dbReference>
<dbReference type="PANTHER" id="PTHR34693:SF1">
    <property type="entry name" value="PROTEIN PAR32"/>
    <property type="match status" value="1"/>
</dbReference>
<reference evidence="2 3" key="1">
    <citation type="journal article" date="2011" name="Proc. Natl. Acad. Sci. U.S.A.">
        <title>Evolutionary erosion of yeast sex chromosomes by mating-type switching accidents.</title>
        <authorList>
            <person name="Gordon J.L."/>
            <person name="Armisen D."/>
            <person name="Proux-Wera E."/>
            <person name="Oheigeartaigh S.S."/>
            <person name="Byrne K.P."/>
            <person name="Wolfe K.H."/>
        </authorList>
    </citation>
    <scope>NUCLEOTIDE SEQUENCE [LARGE SCALE GENOMIC DNA]</scope>
    <source>
        <strain evidence="3">ATCC MYA-139 / BCRC 22969 / CBS 8797 / CCRC 22969 / KCTC 17520 / NBRC 10181 / NCYC 3082</strain>
    </source>
</reference>
<dbReference type="KEGG" id="kng:KNAG_0C03710"/>
<dbReference type="GeneID" id="34525155"/>
<feature type="region of interest" description="Disordered" evidence="1">
    <location>
        <begin position="169"/>
        <end position="266"/>
    </location>
</feature>
<feature type="compositionally biased region" description="Basic and acidic residues" evidence="1">
    <location>
        <begin position="53"/>
        <end position="65"/>
    </location>
</feature>
<evidence type="ECO:0000313" key="2">
    <source>
        <dbReference type="EMBL" id="CCK69475.1"/>
    </source>
</evidence>
<dbReference type="Pfam" id="PF12223">
    <property type="entry name" value="DUF3602"/>
    <property type="match status" value="1"/>
</dbReference>
<dbReference type="HOGENOM" id="CLU_082191_0_0_1"/>
<sequence length="279" mass="29603">MSYRISTGRGGAGNICSSSEKVSPKIIAQGSQTPSILQPVYSTGRGGAGNMRRNVDPKVTRRAQDVDVSSDGGAGAAAEDTILEDEDFIGAPTAGDEDFIPPLTNEDLYEEQGNNGIANVLNTVRSTLSPIGSNVTASRNHRRSSGGHSSSVETVRENADAAADAAIAFERDDVEQEQSRLLARTTSRDRSRKHHHQKKLLKSRRESNSGKPPPPIVIGRGGAGNIVSPITSTRSGGSAGARSKTKRTNNNNNNDNNIPEGDKKKNKKGIFSSIINIFA</sequence>
<dbReference type="Proteomes" id="UP000006310">
    <property type="component" value="Chromosome 3"/>
</dbReference>
<dbReference type="InterPro" id="IPR022024">
    <property type="entry name" value="DUF3602"/>
</dbReference>